<dbReference type="EMBL" id="FWZX01000068">
    <property type="protein sequence ID" value="SMF85669.1"/>
    <property type="molecule type" value="Genomic_DNA"/>
</dbReference>
<dbReference type="AlphaFoldDB" id="A0A1Y6CRF7"/>
<reference evidence="1 2" key="1">
    <citation type="submission" date="2017-04" db="EMBL/GenBank/DDBJ databases">
        <authorList>
            <person name="Afonso C.L."/>
            <person name="Miller P.J."/>
            <person name="Scott M.A."/>
            <person name="Spackman E."/>
            <person name="Goraichik I."/>
            <person name="Dimitrov K.M."/>
            <person name="Suarez D.L."/>
            <person name="Swayne D.E."/>
        </authorList>
    </citation>
    <scope>NUCLEOTIDE SEQUENCE [LARGE SCALE GENOMIC DNA]</scope>
    <source>
        <strain evidence="1 2">USBA 355</strain>
    </source>
</reference>
<proteinExistence type="predicted"/>
<dbReference type="Proteomes" id="UP000192917">
    <property type="component" value="Unassembled WGS sequence"/>
</dbReference>
<accession>A0A1Y6CRF7</accession>
<organism evidence="1 2">
    <name type="scientific">Tistlia consotensis USBA 355</name>
    <dbReference type="NCBI Taxonomy" id="560819"/>
    <lineage>
        <taxon>Bacteria</taxon>
        <taxon>Pseudomonadati</taxon>
        <taxon>Pseudomonadota</taxon>
        <taxon>Alphaproteobacteria</taxon>
        <taxon>Rhodospirillales</taxon>
        <taxon>Rhodovibrionaceae</taxon>
        <taxon>Tistlia</taxon>
    </lineage>
</organism>
<evidence type="ECO:0000313" key="2">
    <source>
        <dbReference type="Proteomes" id="UP000192917"/>
    </source>
</evidence>
<keyword evidence="2" id="KW-1185">Reference proteome</keyword>
<protein>
    <submittedName>
        <fullName evidence="1">Uncharacterized protein</fullName>
    </submittedName>
</protein>
<gene>
    <name evidence="1" type="ORF">SAMN05428998_1686</name>
</gene>
<name>A0A1Y6CRF7_9PROT</name>
<evidence type="ECO:0000313" key="1">
    <source>
        <dbReference type="EMBL" id="SMF85669.1"/>
    </source>
</evidence>
<sequence length="237" mass="26321">MATTVDTRVTPALHEATIKELEGYDEETAVYVAPVEEAFSDARITLGKLHDAKAAAASNEAWTEAQRVLLVSKEADKQQERLCKKFDAVHTALKKQVEHIDQQLSQPLKEKAGMGSLNGEVRAYAKALSREDRTKMVEQAFAAGDTDTLHALLGAQHFLSGFIPEEHAFYVRKFHEMQNPALVKRLTVTRAAMRAVEERAPLIFPQIDKVLGMRRDKVKAIAKQNEDALAALKFGAQ</sequence>
<dbReference type="RefSeq" id="WP_085127501.1">
    <property type="nucleotide sequence ID" value="NZ_FWZX01000068.1"/>
</dbReference>
<dbReference type="STRING" id="560819.SAMN05428998_1686"/>